<keyword evidence="7" id="KW-0378">Hydrolase</keyword>
<dbReference type="InterPro" id="IPR051320">
    <property type="entry name" value="Viral_Replic_Matur_Polypro"/>
</dbReference>
<keyword evidence="1" id="KW-0645">Protease</keyword>
<feature type="domain" description="Reverse transcriptase RNase H-like" evidence="9">
    <location>
        <begin position="63"/>
        <end position="142"/>
    </location>
</feature>
<keyword evidence="4" id="KW-0540">Nuclease</keyword>
<evidence type="ECO:0000259" key="9">
    <source>
        <dbReference type="Pfam" id="PF17917"/>
    </source>
</evidence>
<evidence type="ECO:0000313" key="10">
    <source>
        <dbReference type="EMBL" id="CAG8546250.1"/>
    </source>
</evidence>
<dbReference type="EMBL" id="CAJVPY010002032">
    <property type="protein sequence ID" value="CAG8546250.1"/>
    <property type="molecule type" value="Genomic_DNA"/>
</dbReference>
<dbReference type="OrthoDB" id="5593162at2759"/>
<protein>
    <submittedName>
        <fullName evidence="10">28133_t:CDS:1</fullName>
    </submittedName>
</protein>
<evidence type="ECO:0000256" key="8">
    <source>
        <dbReference type="ARBA" id="ARBA00022918"/>
    </source>
</evidence>
<keyword evidence="3" id="KW-0548">Nucleotidyltransferase</keyword>
<dbReference type="Proteomes" id="UP000789405">
    <property type="component" value="Unassembled WGS sequence"/>
</dbReference>
<evidence type="ECO:0000256" key="4">
    <source>
        <dbReference type="ARBA" id="ARBA00022722"/>
    </source>
</evidence>
<dbReference type="InterPro" id="IPR043502">
    <property type="entry name" value="DNA/RNA_pol_sf"/>
</dbReference>
<dbReference type="GO" id="GO:0004519">
    <property type="term" value="F:endonuclease activity"/>
    <property type="evidence" value="ECO:0007669"/>
    <property type="project" value="UniProtKB-KW"/>
</dbReference>
<dbReference type="PANTHER" id="PTHR33064">
    <property type="entry name" value="POL PROTEIN"/>
    <property type="match status" value="1"/>
</dbReference>
<keyword evidence="5" id="KW-0064">Aspartyl protease</keyword>
<dbReference type="FunFam" id="3.10.20.370:FF:000001">
    <property type="entry name" value="Retrovirus-related Pol polyprotein from transposon 17.6-like protein"/>
    <property type="match status" value="1"/>
</dbReference>
<dbReference type="PANTHER" id="PTHR33064:SF37">
    <property type="entry name" value="RIBONUCLEASE H"/>
    <property type="match status" value="1"/>
</dbReference>
<organism evidence="10 11">
    <name type="scientific">Dentiscutata erythropus</name>
    <dbReference type="NCBI Taxonomy" id="1348616"/>
    <lineage>
        <taxon>Eukaryota</taxon>
        <taxon>Fungi</taxon>
        <taxon>Fungi incertae sedis</taxon>
        <taxon>Mucoromycota</taxon>
        <taxon>Glomeromycotina</taxon>
        <taxon>Glomeromycetes</taxon>
        <taxon>Diversisporales</taxon>
        <taxon>Gigasporaceae</taxon>
        <taxon>Dentiscutata</taxon>
    </lineage>
</organism>
<dbReference type="Gene3D" id="3.10.20.370">
    <property type="match status" value="1"/>
</dbReference>
<keyword evidence="6" id="KW-0255">Endonuclease</keyword>
<evidence type="ECO:0000256" key="2">
    <source>
        <dbReference type="ARBA" id="ARBA00022679"/>
    </source>
</evidence>
<evidence type="ECO:0000313" key="11">
    <source>
        <dbReference type="Proteomes" id="UP000789405"/>
    </source>
</evidence>
<evidence type="ECO:0000256" key="5">
    <source>
        <dbReference type="ARBA" id="ARBA00022750"/>
    </source>
</evidence>
<keyword evidence="2" id="KW-0808">Transferase</keyword>
<gene>
    <name evidence="10" type="ORF">DERYTH_LOCUS5048</name>
</gene>
<dbReference type="Pfam" id="PF17917">
    <property type="entry name" value="RT_RNaseH"/>
    <property type="match status" value="1"/>
</dbReference>
<dbReference type="AlphaFoldDB" id="A0A9N9FLT5"/>
<reference evidence="10" key="1">
    <citation type="submission" date="2021-06" db="EMBL/GenBank/DDBJ databases">
        <authorList>
            <person name="Kallberg Y."/>
            <person name="Tangrot J."/>
            <person name="Rosling A."/>
        </authorList>
    </citation>
    <scope>NUCLEOTIDE SEQUENCE</scope>
    <source>
        <strain evidence="10">MA453B</strain>
    </source>
</reference>
<dbReference type="SUPFAM" id="SSF56672">
    <property type="entry name" value="DNA/RNA polymerases"/>
    <property type="match status" value="1"/>
</dbReference>
<proteinExistence type="predicted"/>
<evidence type="ECO:0000256" key="7">
    <source>
        <dbReference type="ARBA" id="ARBA00022801"/>
    </source>
</evidence>
<keyword evidence="8" id="KW-0695">RNA-directed DNA polymerase</keyword>
<dbReference type="GO" id="GO:0006508">
    <property type="term" value="P:proteolysis"/>
    <property type="evidence" value="ECO:0007669"/>
    <property type="project" value="UniProtKB-KW"/>
</dbReference>
<keyword evidence="11" id="KW-1185">Reference proteome</keyword>
<comment type="caution">
    <text evidence="10">The sequence shown here is derived from an EMBL/GenBank/DDBJ whole genome shotgun (WGS) entry which is preliminary data.</text>
</comment>
<evidence type="ECO:0000256" key="6">
    <source>
        <dbReference type="ARBA" id="ARBA00022759"/>
    </source>
</evidence>
<evidence type="ECO:0000256" key="1">
    <source>
        <dbReference type="ARBA" id="ARBA00022670"/>
    </source>
</evidence>
<dbReference type="GO" id="GO:0003964">
    <property type="term" value="F:RNA-directed DNA polymerase activity"/>
    <property type="evidence" value="ECO:0007669"/>
    <property type="project" value="UniProtKB-KW"/>
</dbReference>
<evidence type="ECO:0000256" key="3">
    <source>
        <dbReference type="ARBA" id="ARBA00022695"/>
    </source>
</evidence>
<sequence>MKLKANLDKCFFFRPHLQFLEHIVGRDRVCPDFEKIKKDLRPIIESSFRISRRLPPLALSFEGKCLGAVLAQKDDLGKEYVVAYASRALIKTEKNYNTTELECLAMLWVVKYFCHYFGLDPFFVVMNYAALKWLQTSVLTGRRAR</sequence>
<dbReference type="GO" id="GO:0004190">
    <property type="term" value="F:aspartic-type endopeptidase activity"/>
    <property type="evidence" value="ECO:0007669"/>
    <property type="project" value="UniProtKB-KW"/>
</dbReference>
<dbReference type="InterPro" id="IPR041373">
    <property type="entry name" value="RT_RNaseH"/>
</dbReference>
<accession>A0A9N9FLT5</accession>
<name>A0A9N9FLT5_9GLOM</name>